<dbReference type="Pfam" id="PF16064">
    <property type="entry name" value="DUF4806"/>
    <property type="match status" value="1"/>
</dbReference>
<evidence type="ECO:0000313" key="2">
    <source>
        <dbReference type="EMBL" id="CAI6365518.1"/>
    </source>
</evidence>
<dbReference type="InterPro" id="IPR032071">
    <property type="entry name" value="DUF4806"/>
</dbReference>
<protein>
    <recommendedName>
        <fullName evidence="1">DUF4806 domain-containing protein</fullName>
    </recommendedName>
</protein>
<dbReference type="PANTHER" id="PTHR34153:SF2">
    <property type="entry name" value="SI:CH211-262H13.3-RELATED"/>
    <property type="match status" value="1"/>
</dbReference>
<feature type="domain" description="DUF4806" evidence="1">
    <location>
        <begin position="39"/>
        <end position="114"/>
    </location>
</feature>
<gene>
    <name evidence="2" type="ORF">MEUPH1_LOCUS20219</name>
</gene>
<accession>A0AAV0XC59</accession>
<organism evidence="2 3">
    <name type="scientific">Macrosiphum euphorbiae</name>
    <name type="common">potato aphid</name>
    <dbReference type="NCBI Taxonomy" id="13131"/>
    <lineage>
        <taxon>Eukaryota</taxon>
        <taxon>Metazoa</taxon>
        <taxon>Ecdysozoa</taxon>
        <taxon>Arthropoda</taxon>
        <taxon>Hexapoda</taxon>
        <taxon>Insecta</taxon>
        <taxon>Pterygota</taxon>
        <taxon>Neoptera</taxon>
        <taxon>Paraneoptera</taxon>
        <taxon>Hemiptera</taxon>
        <taxon>Sternorrhyncha</taxon>
        <taxon>Aphidomorpha</taxon>
        <taxon>Aphidoidea</taxon>
        <taxon>Aphididae</taxon>
        <taxon>Macrosiphini</taxon>
        <taxon>Macrosiphum</taxon>
    </lineage>
</organism>
<proteinExistence type="predicted"/>
<dbReference type="PANTHER" id="PTHR34153">
    <property type="entry name" value="SI:CH211-262H13.3-RELATED-RELATED"/>
    <property type="match status" value="1"/>
</dbReference>
<evidence type="ECO:0000259" key="1">
    <source>
        <dbReference type="Pfam" id="PF16064"/>
    </source>
</evidence>
<name>A0AAV0XC59_9HEMI</name>
<comment type="caution">
    <text evidence="2">The sequence shown here is derived from an EMBL/GenBank/DDBJ whole genome shotgun (WGS) entry which is preliminary data.</text>
</comment>
<dbReference type="Proteomes" id="UP001160148">
    <property type="component" value="Unassembled WGS sequence"/>
</dbReference>
<keyword evidence="3" id="KW-1185">Reference proteome</keyword>
<dbReference type="EMBL" id="CARXXK010000004">
    <property type="protein sequence ID" value="CAI6365518.1"/>
    <property type="molecule type" value="Genomic_DNA"/>
</dbReference>
<dbReference type="AlphaFoldDB" id="A0AAV0XC59"/>
<sequence length="158" mass="17867">MDIAQRIESIETRLDGNNISNTSSNCYNNTSTLNDISDCILPLDNTTDLDTYNDKISGDRAFQINLTNQLSYIGGKHYKSMNKRIMNKLFSDELLQHCSYSGKSAKKLKFSNLAVCSVILDAVKQQSKYKNKVSESEMEEVIVLAQAPFNIKRKTQKI</sequence>
<evidence type="ECO:0000313" key="3">
    <source>
        <dbReference type="Proteomes" id="UP001160148"/>
    </source>
</evidence>
<reference evidence="2 3" key="1">
    <citation type="submission" date="2023-01" db="EMBL/GenBank/DDBJ databases">
        <authorList>
            <person name="Whitehead M."/>
        </authorList>
    </citation>
    <scope>NUCLEOTIDE SEQUENCE [LARGE SCALE GENOMIC DNA]</scope>
</reference>